<keyword evidence="4" id="KW-1185">Reference proteome</keyword>
<protein>
    <recommendedName>
        <fullName evidence="2">HTH cro/C1-type domain-containing protein</fullName>
    </recommendedName>
</protein>
<dbReference type="EMBL" id="JAAATY010000022">
    <property type="protein sequence ID" value="NRN68734.1"/>
    <property type="molecule type" value="Genomic_DNA"/>
</dbReference>
<dbReference type="Proteomes" id="UP000763557">
    <property type="component" value="Unassembled WGS sequence"/>
</dbReference>
<dbReference type="InterPro" id="IPR001387">
    <property type="entry name" value="Cro/C1-type_HTH"/>
</dbReference>
<accession>A0ABX2FBH5</accession>
<proteinExistence type="predicted"/>
<comment type="caution">
    <text evidence="3">The sequence shown here is derived from an EMBL/GenBank/DDBJ whole genome shotgun (WGS) entry which is preliminary data.</text>
</comment>
<name>A0ABX2FBH5_9PSEU</name>
<dbReference type="CDD" id="cd00093">
    <property type="entry name" value="HTH_XRE"/>
    <property type="match status" value="1"/>
</dbReference>
<dbReference type="SUPFAM" id="SSF47413">
    <property type="entry name" value="lambda repressor-like DNA-binding domains"/>
    <property type="match status" value="1"/>
</dbReference>
<keyword evidence="1" id="KW-0812">Transmembrane</keyword>
<evidence type="ECO:0000313" key="3">
    <source>
        <dbReference type="EMBL" id="NRN68734.1"/>
    </source>
</evidence>
<evidence type="ECO:0000256" key="1">
    <source>
        <dbReference type="SAM" id="Phobius"/>
    </source>
</evidence>
<evidence type="ECO:0000259" key="2">
    <source>
        <dbReference type="SMART" id="SM00530"/>
    </source>
</evidence>
<dbReference type="SMART" id="SM00530">
    <property type="entry name" value="HTH_XRE"/>
    <property type="match status" value="1"/>
</dbReference>
<evidence type="ECO:0000313" key="4">
    <source>
        <dbReference type="Proteomes" id="UP000763557"/>
    </source>
</evidence>
<dbReference type="InterPro" id="IPR010982">
    <property type="entry name" value="Lambda_DNA-bd_dom_sf"/>
</dbReference>
<feature type="transmembrane region" description="Helical" evidence="1">
    <location>
        <begin position="118"/>
        <end position="140"/>
    </location>
</feature>
<keyword evidence="1" id="KW-0472">Membrane</keyword>
<dbReference type="Pfam" id="PF13560">
    <property type="entry name" value="HTH_31"/>
    <property type="match status" value="1"/>
</dbReference>
<feature type="domain" description="HTH cro/C1-type" evidence="2">
    <location>
        <begin position="21"/>
        <end position="77"/>
    </location>
</feature>
<keyword evidence="1" id="KW-1133">Transmembrane helix</keyword>
<sequence>MARRETSLGALDDPVQQFAHDLRELRRQVGNPSYRELAKRAHYSASMLSTAANGRKLPSEAVTLAFVRACGGDTEEWKRRWREVGARVGAATAVNGGESATRETAVEPEHKPAQSRRWLWYLCALVVLAVAGGLVAFLLVHQQPPPQKRTFSAIAAEDCRQDETRRIGMNPGGPDGASGWSLEPLGGFAGDGCGGGYRYTPGSGTDKPGTGPDNFSWVFRPDLPGESTCAVRIYIPNGNPMRVGGSPAHYSVESGPDGAVIDTFTIDQQAHKGSWVDAGEVRFSGVLLIIRMSDRNAAKLPVAASAAAVDCRVTDG</sequence>
<reference evidence="3 4" key="1">
    <citation type="submission" date="2020-01" db="EMBL/GenBank/DDBJ databases">
        <title>Kibdelosporangium persica a novel Actinomycetes from a hot desert in Iran.</title>
        <authorList>
            <person name="Safaei N."/>
            <person name="Zaburannyi N."/>
            <person name="Mueller R."/>
            <person name="Wink J."/>
        </authorList>
    </citation>
    <scope>NUCLEOTIDE SEQUENCE [LARGE SCALE GENOMIC DNA]</scope>
    <source>
        <strain evidence="3 4">4NS15</strain>
    </source>
</reference>
<organism evidence="3 4">
    <name type="scientific">Kibdelosporangium persicum</name>
    <dbReference type="NCBI Taxonomy" id="2698649"/>
    <lineage>
        <taxon>Bacteria</taxon>
        <taxon>Bacillati</taxon>
        <taxon>Actinomycetota</taxon>
        <taxon>Actinomycetes</taxon>
        <taxon>Pseudonocardiales</taxon>
        <taxon>Pseudonocardiaceae</taxon>
        <taxon>Kibdelosporangium</taxon>
    </lineage>
</organism>
<dbReference type="RefSeq" id="WP_246367268.1">
    <property type="nucleotide sequence ID" value="NZ_CBCSGW010000068.1"/>
</dbReference>
<gene>
    <name evidence="3" type="ORF">GC106_59810</name>
</gene>